<dbReference type="InterPro" id="IPR015943">
    <property type="entry name" value="WD40/YVTN_repeat-like_dom_sf"/>
</dbReference>
<dbReference type="InterPro" id="IPR011047">
    <property type="entry name" value="Quinoprotein_ADH-like_sf"/>
</dbReference>
<feature type="binding site" evidence="11">
    <location>
        <position position="229"/>
    </location>
    <ligand>
        <name>Fe cation</name>
        <dbReference type="ChEBI" id="CHEBI:24875"/>
        <label>2</label>
    </ligand>
</feature>
<dbReference type="SUPFAM" id="SSF48371">
    <property type="entry name" value="ARM repeat"/>
    <property type="match status" value="1"/>
</dbReference>
<evidence type="ECO:0000256" key="5">
    <source>
        <dbReference type="ARBA" id="ARBA00022737"/>
    </source>
</evidence>
<sequence>MCGESKVYTTHQTENSALSELQSIILNEKNNVPLFQRYRALFSLKGLGTEEAVDIIIKSIKAEKDSELFKHELAYCLGQLQNKKAIPVLIDLIKDPNEFVMVRHEAAESIGAISESETIEILKDYLNDPCKELADTCLLAIEKIKYDHSEESKKVDQGVNIYGSIDPTPATTETKDISELKNILCDQKRDLWSRYRAMFALRDINNDEAVEALSEALESDKTSALFRHEIGFVFGEMQHPKSAHVLKRVLGNATEAPMVRHEAAEALGSIASDEVFSVLKEYLNDRNDVIRESCEMAHQKKQDILLDTNHKQFQTEYRNNSFSQFQVPHSKNLTEPENIDQDIFSQIPTKKRKINPISDTHSNTNPKNNDSQATSLTNVKCYRHASNKFLSEYSKTNQKLANELNELPLEESKAISKIWETFSSSSAENKMIILEGIVNMCCVRQLSYLNQTVPNHLKIDFVSSSPPEIALKIFSYLDAKSLCQASRVSKTWAQLANDDVLWHRMCVQHIDKVCHKCGWGLPLLKSKNRKIRTVSEAVTQAKDCDVPPPNATNPTPKSINIDSNNQTPFPPKENNMKLISNSKPQNANNSPKKSEKDETKNTNTLAKFLQRDSDLDYNKSFRKPWKQVFAERQAIAKNWKLLRYKKTEIPGKGSEITCMHLSDDYIVSGYSNGLVKINSALDGELINSFEAHTQAVTSLNFDECKLITGSLDGSIKMWCYRNGVCINTIQCFRNSGVTSVTIKDKLVATGSSSGLVSIFDFNLGKSYSLPGHDDRVNGLLFYGENYLFSCSDDLTIRRYDLSTRLCTHIYNGHSFSISSISFNITASLNKKSNGSDFTPKLFSSSLDGTIRVWDIDSGKCLHILCCQSVQVWSIASDAFRMVSAHNDGKVCVWDSETHRLLHTIDVSDTEIETVSLSDTCIVTGDKNGNISVFDFKNLH</sequence>
<dbReference type="SMART" id="SM00256">
    <property type="entry name" value="FBOX"/>
    <property type="match status" value="1"/>
</dbReference>
<dbReference type="PANTHER" id="PTHR12697:SF5">
    <property type="entry name" value="DEOXYHYPUSINE HYDROXYLASE"/>
    <property type="match status" value="1"/>
</dbReference>
<feature type="binding site" evidence="11">
    <location>
        <position position="261"/>
    </location>
    <ligand>
        <name>Fe cation</name>
        <dbReference type="ChEBI" id="CHEBI:24875"/>
        <label>2</label>
    </ligand>
</feature>
<dbReference type="PROSITE" id="PS50294">
    <property type="entry name" value="WD_REPEATS_REGION"/>
    <property type="match status" value="1"/>
</dbReference>
<keyword evidence="8 11" id="KW-0503">Monooxygenase</keyword>
<comment type="cofactor">
    <cofactor evidence="11">
        <name>Fe(2+)</name>
        <dbReference type="ChEBI" id="CHEBI:29033"/>
    </cofactor>
    <text evidence="11">Binds 2 Fe(2+) ions per subunit.</text>
</comment>
<protein>
    <recommendedName>
        <fullName evidence="11">Deoxyhypusine hydroxylase</fullName>
        <shortName evidence="11">DOHH</shortName>
        <ecNumber evidence="11">1.14.99.29</ecNumber>
    </recommendedName>
    <alternativeName>
        <fullName evidence="11">Deoxyhypusine dioxygenase</fullName>
    </alternativeName>
    <alternativeName>
        <fullName evidence="11">Deoxyhypusine monooxygenase</fullName>
    </alternativeName>
</protein>
<dbReference type="SUPFAM" id="SSF81383">
    <property type="entry name" value="F-box domain"/>
    <property type="match status" value="1"/>
</dbReference>
<comment type="function">
    <text evidence="11">Catalyzes the hydroxylation of the N(6)-(4-aminobutyl)-L-lysine intermediate to form hypusine, an essential post-translational modification only found in mature eIF-5A factor.</text>
</comment>
<proteinExistence type="inferred from homology"/>
<comment type="catalytic activity">
    <reaction evidence="1 11">
        <text>[eIF5A protein]-deoxyhypusine + AH2 + O2 = [eIF5A protein]-hypusine + A + H2O</text>
        <dbReference type="Rhea" id="RHEA:14101"/>
        <dbReference type="Rhea" id="RHEA-COMP:10144"/>
        <dbReference type="Rhea" id="RHEA-COMP:12592"/>
        <dbReference type="ChEBI" id="CHEBI:13193"/>
        <dbReference type="ChEBI" id="CHEBI:15377"/>
        <dbReference type="ChEBI" id="CHEBI:15379"/>
        <dbReference type="ChEBI" id="CHEBI:17499"/>
        <dbReference type="ChEBI" id="CHEBI:82657"/>
        <dbReference type="ChEBI" id="CHEBI:91175"/>
        <dbReference type="EC" id="1.14.99.29"/>
    </reaction>
</comment>
<comment type="pathway">
    <text evidence="2 11">Protein modification; eIF5A hypusination.</text>
</comment>
<evidence type="ECO:0000256" key="4">
    <source>
        <dbReference type="ARBA" id="ARBA00022723"/>
    </source>
</evidence>
<dbReference type="SMART" id="SM00320">
    <property type="entry name" value="WD40"/>
    <property type="match status" value="7"/>
</dbReference>
<feature type="binding site" evidence="11">
    <location>
        <position position="262"/>
    </location>
    <ligand>
        <name>Fe cation</name>
        <dbReference type="ChEBI" id="CHEBI:24875"/>
        <label>2</label>
    </ligand>
</feature>
<dbReference type="Gene3D" id="1.20.1280.50">
    <property type="match status" value="1"/>
</dbReference>
<keyword evidence="7 11" id="KW-0408">Iron</keyword>
<dbReference type="Pfam" id="PF03130">
    <property type="entry name" value="HEAT_PBS"/>
    <property type="match status" value="2"/>
</dbReference>
<reference evidence="16 17" key="1">
    <citation type="journal article" date="2018" name="MBio">
        <title>Comparative Genomics Reveals the Core Gene Toolbox for the Fungus-Insect Symbiosis.</title>
        <authorList>
            <person name="Wang Y."/>
            <person name="Stata M."/>
            <person name="Wang W."/>
            <person name="Stajich J.E."/>
            <person name="White M.M."/>
            <person name="Moncalvo J.M."/>
        </authorList>
    </citation>
    <scope>NUCLEOTIDE SEQUENCE [LARGE SCALE GENOMIC DNA]</scope>
    <source>
        <strain evidence="16 17">AUS-77-4</strain>
    </source>
</reference>
<dbReference type="InterPro" id="IPR019775">
    <property type="entry name" value="WD40_repeat_CS"/>
</dbReference>
<evidence type="ECO:0000256" key="14">
    <source>
        <dbReference type="SAM" id="MobiDB-lite"/>
    </source>
</evidence>
<comment type="function">
    <text evidence="10">Catalyzes the hydroxylation of the N(6)-(4-aminobutyl)-L-lysine intermediate produced by deoxyhypusine synthase/DHPS on a critical lysine of the eukaryotic translation initiation factor 5A/eIF-5A. This is the second step of the post-translational modification of that lysine into an unusual amino acid residue named hypusine. Hypusination is unique to mature eIF-5A factor and is essential for its function.</text>
</comment>
<keyword evidence="6 11" id="KW-0560">Oxidoreductase</keyword>
<evidence type="ECO:0000256" key="3">
    <source>
        <dbReference type="ARBA" id="ARBA00022574"/>
    </source>
</evidence>
<gene>
    <name evidence="11" type="primary">LIA1</name>
    <name evidence="16" type="ORF">BB559_003661</name>
</gene>
<comment type="similarity">
    <text evidence="11">Belongs to the deoxyhypusine hydroxylase family.</text>
</comment>
<dbReference type="CDD" id="cd22147">
    <property type="entry name" value="F-box_SpPof1-like"/>
    <property type="match status" value="1"/>
</dbReference>
<dbReference type="InterPro" id="IPR001680">
    <property type="entry name" value="WD40_rpt"/>
</dbReference>
<evidence type="ECO:0000256" key="7">
    <source>
        <dbReference type="ARBA" id="ARBA00023004"/>
    </source>
</evidence>
<dbReference type="InterPro" id="IPR001810">
    <property type="entry name" value="F-box_dom"/>
</dbReference>
<feature type="repeat" description="WD" evidence="13">
    <location>
        <begin position="689"/>
        <end position="728"/>
    </location>
</feature>
<evidence type="ECO:0000256" key="1">
    <source>
        <dbReference type="ARBA" id="ARBA00000068"/>
    </source>
</evidence>
<comment type="subcellular location">
    <subcellularLocation>
        <location evidence="11">Cytoplasm</location>
    </subcellularLocation>
    <subcellularLocation>
        <location evidence="11">Nucleus</location>
    </subcellularLocation>
</comment>
<dbReference type="Gene3D" id="1.25.10.10">
    <property type="entry name" value="Leucine-rich Repeat Variant"/>
    <property type="match status" value="2"/>
</dbReference>
<dbReference type="OrthoDB" id="5580488at2759"/>
<evidence type="ECO:0000256" key="11">
    <source>
        <dbReference type="HAMAP-Rule" id="MF_03101"/>
    </source>
</evidence>
<keyword evidence="11" id="KW-0539">Nucleus</keyword>
<evidence type="ECO:0000256" key="12">
    <source>
        <dbReference type="PROSITE-ProRule" id="PRU00103"/>
    </source>
</evidence>
<dbReference type="PROSITE" id="PS50181">
    <property type="entry name" value="FBOX"/>
    <property type="match status" value="1"/>
</dbReference>
<keyword evidence="17" id="KW-1185">Reference proteome</keyword>
<dbReference type="HAMAP" id="MF_03101">
    <property type="entry name" value="Deoxyhypusine_hydroxylase"/>
    <property type="match status" value="1"/>
</dbReference>
<accession>A0A2T9YK14</accession>
<dbReference type="SMART" id="SM00567">
    <property type="entry name" value="EZ_HEAT"/>
    <property type="match status" value="6"/>
</dbReference>
<feature type="compositionally biased region" description="Polar residues" evidence="14">
    <location>
        <begin position="577"/>
        <end position="591"/>
    </location>
</feature>
<dbReference type="InterPro" id="IPR021133">
    <property type="entry name" value="HEAT_type_2"/>
</dbReference>
<evidence type="ECO:0000259" key="15">
    <source>
        <dbReference type="PROSITE" id="PS50181"/>
    </source>
</evidence>
<evidence type="ECO:0000256" key="2">
    <source>
        <dbReference type="ARBA" id="ARBA00005041"/>
    </source>
</evidence>
<keyword evidence="4 11" id="KW-0479">Metal-binding</keyword>
<feature type="binding site" evidence="11">
    <location>
        <position position="104"/>
    </location>
    <ligand>
        <name>Fe cation</name>
        <dbReference type="ChEBI" id="CHEBI:24875"/>
        <label>1</label>
    </ligand>
</feature>
<feature type="compositionally biased region" description="Polar residues" evidence="14">
    <location>
        <begin position="552"/>
        <end position="567"/>
    </location>
</feature>
<dbReference type="Pfam" id="PF12937">
    <property type="entry name" value="F-box-like"/>
    <property type="match status" value="1"/>
</dbReference>
<evidence type="ECO:0000256" key="13">
    <source>
        <dbReference type="PROSITE-ProRule" id="PRU00221"/>
    </source>
</evidence>
<feature type="binding site" evidence="11">
    <location>
        <position position="71"/>
    </location>
    <ligand>
        <name>Fe cation</name>
        <dbReference type="ChEBI" id="CHEBI:24875"/>
        <label>1</label>
    </ligand>
</feature>
<feature type="compositionally biased region" description="Polar residues" evidence="14">
    <location>
        <begin position="357"/>
        <end position="373"/>
    </location>
</feature>
<dbReference type="AlphaFoldDB" id="A0A2T9YK14"/>
<dbReference type="PROSITE" id="PS00678">
    <property type="entry name" value="WD_REPEATS_1"/>
    <property type="match status" value="1"/>
</dbReference>
<dbReference type="InterPro" id="IPR004155">
    <property type="entry name" value="PBS_lyase_HEAT"/>
</dbReference>
<feature type="region of interest" description="Disordered" evidence="14">
    <location>
        <begin position="538"/>
        <end position="603"/>
    </location>
</feature>
<dbReference type="EC" id="1.14.99.29" evidence="11"/>
<evidence type="ECO:0000256" key="10">
    <source>
        <dbReference type="ARBA" id="ARBA00045876"/>
    </source>
</evidence>
<feature type="domain" description="F-box" evidence="15">
    <location>
        <begin position="459"/>
        <end position="505"/>
    </location>
</feature>
<dbReference type="GO" id="GO:0005737">
    <property type="term" value="C:cytoplasm"/>
    <property type="evidence" value="ECO:0007669"/>
    <property type="project" value="UniProtKB-SubCell"/>
</dbReference>
<dbReference type="PANTHER" id="PTHR12697">
    <property type="entry name" value="PBS LYASE HEAT-LIKE PROTEIN"/>
    <property type="match status" value="1"/>
</dbReference>
<dbReference type="GO" id="GO:0005634">
    <property type="term" value="C:nucleus"/>
    <property type="evidence" value="ECO:0007669"/>
    <property type="project" value="UniProtKB-SubCell"/>
</dbReference>
<name>A0A2T9YK14_9FUNG</name>
<dbReference type="InterPro" id="IPR016024">
    <property type="entry name" value="ARM-type_fold"/>
</dbReference>
<dbReference type="PROSITE" id="PS50082">
    <property type="entry name" value="WD_REPEATS_2"/>
    <property type="match status" value="2"/>
</dbReference>
<keyword evidence="9 11" id="KW-0386">Hypusine biosynthesis</keyword>
<dbReference type="STRING" id="61424.A0A2T9YK14"/>
<evidence type="ECO:0000313" key="16">
    <source>
        <dbReference type="EMBL" id="PVU92614.1"/>
    </source>
</evidence>
<evidence type="ECO:0000256" key="9">
    <source>
        <dbReference type="ARBA" id="ARBA00023256"/>
    </source>
</evidence>
<dbReference type="Pfam" id="PF00400">
    <property type="entry name" value="WD40"/>
    <property type="match status" value="4"/>
</dbReference>
<organism evidence="16 17">
    <name type="scientific">Furculomyces boomerangus</name>
    <dbReference type="NCBI Taxonomy" id="61424"/>
    <lineage>
        <taxon>Eukaryota</taxon>
        <taxon>Fungi</taxon>
        <taxon>Fungi incertae sedis</taxon>
        <taxon>Zoopagomycota</taxon>
        <taxon>Kickxellomycotina</taxon>
        <taxon>Harpellomycetes</taxon>
        <taxon>Harpellales</taxon>
        <taxon>Harpellaceae</taxon>
        <taxon>Furculomyces</taxon>
    </lineage>
</organism>
<feature type="repeat" description="HEAT" evidence="12">
    <location>
        <begin position="85"/>
        <end position="125"/>
    </location>
</feature>
<evidence type="ECO:0000256" key="6">
    <source>
        <dbReference type="ARBA" id="ARBA00023002"/>
    </source>
</evidence>
<feature type="region of interest" description="Disordered" evidence="14">
    <location>
        <begin position="351"/>
        <end position="373"/>
    </location>
</feature>
<keyword evidence="3 13" id="KW-0853">WD repeat</keyword>
<keyword evidence="11" id="KW-0963">Cytoplasm</keyword>
<evidence type="ECO:0000256" key="8">
    <source>
        <dbReference type="ARBA" id="ARBA00023033"/>
    </source>
</evidence>
<dbReference type="SUPFAM" id="SSF50998">
    <property type="entry name" value="Quinoprotein alcohol dehydrogenase-like"/>
    <property type="match status" value="1"/>
</dbReference>
<dbReference type="Pfam" id="PF13646">
    <property type="entry name" value="HEAT_2"/>
    <property type="match status" value="2"/>
</dbReference>
<dbReference type="Gene3D" id="2.130.10.10">
    <property type="entry name" value="YVTN repeat-like/Quinoprotein amine dehydrogenase"/>
    <property type="match status" value="2"/>
</dbReference>
<comment type="caution">
    <text evidence="16">The sequence shown here is derived from an EMBL/GenBank/DDBJ whole genome shotgun (WGS) entry which is preliminary data.</text>
</comment>
<feature type="binding site" evidence="11">
    <location>
        <position position="72"/>
    </location>
    <ligand>
        <name>Fe cation</name>
        <dbReference type="ChEBI" id="CHEBI:24875"/>
        <label>1</label>
    </ligand>
</feature>
<dbReference type="CDD" id="cd00200">
    <property type="entry name" value="WD40"/>
    <property type="match status" value="1"/>
</dbReference>
<feature type="binding site" evidence="11">
    <location>
        <position position="228"/>
    </location>
    <ligand>
        <name>Fe cation</name>
        <dbReference type="ChEBI" id="CHEBI:24875"/>
        <label>2</label>
    </ligand>
</feature>
<dbReference type="UniPathway" id="UPA00354"/>
<dbReference type="GO" id="GO:0019135">
    <property type="term" value="F:deoxyhypusine monooxygenase activity"/>
    <property type="evidence" value="ECO:0007669"/>
    <property type="project" value="UniProtKB-UniRule"/>
</dbReference>
<evidence type="ECO:0000313" key="17">
    <source>
        <dbReference type="Proteomes" id="UP000245699"/>
    </source>
</evidence>
<feature type="binding site" evidence="11">
    <location>
        <position position="105"/>
    </location>
    <ligand>
        <name>Fe cation</name>
        <dbReference type="ChEBI" id="CHEBI:24875"/>
        <label>1</label>
    </ligand>
</feature>
<dbReference type="PROSITE" id="PS50077">
    <property type="entry name" value="HEAT_REPEAT"/>
    <property type="match status" value="1"/>
</dbReference>
<dbReference type="Proteomes" id="UP000245699">
    <property type="component" value="Unassembled WGS sequence"/>
</dbReference>
<dbReference type="EMBL" id="MBFT01000356">
    <property type="protein sequence ID" value="PVU92614.1"/>
    <property type="molecule type" value="Genomic_DNA"/>
</dbReference>
<dbReference type="InterPro" id="IPR027517">
    <property type="entry name" value="Deoxyhypusine_hydroxylase"/>
</dbReference>
<dbReference type="GO" id="GO:0046872">
    <property type="term" value="F:metal ion binding"/>
    <property type="evidence" value="ECO:0007669"/>
    <property type="project" value="UniProtKB-KW"/>
</dbReference>
<keyword evidence="5" id="KW-0677">Repeat</keyword>
<dbReference type="InterPro" id="IPR011989">
    <property type="entry name" value="ARM-like"/>
</dbReference>
<dbReference type="InterPro" id="IPR036047">
    <property type="entry name" value="F-box-like_dom_sf"/>
</dbReference>
<feature type="repeat" description="WD" evidence="13">
    <location>
        <begin position="841"/>
        <end position="863"/>
    </location>
</feature>